<evidence type="ECO:0000313" key="3">
    <source>
        <dbReference type="Proteomes" id="UP000510621"/>
    </source>
</evidence>
<organism evidence="2 3">
    <name type="scientific">Candidatus Thiothrix singaporensis</name>
    <dbReference type="NCBI Taxonomy" id="2799669"/>
    <lineage>
        <taxon>Bacteria</taxon>
        <taxon>Pseudomonadati</taxon>
        <taxon>Pseudomonadota</taxon>
        <taxon>Gammaproteobacteria</taxon>
        <taxon>Thiotrichales</taxon>
        <taxon>Thiotrichaceae</taxon>
        <taxon>Thiothrix</taxon>
    </lineage>
</organism>
<name>A0A7L6APX1_9GAMM</name>
<dbReference type="InterPro" id="IPR036465">
    <property type="entry name" value="vWFA_dom_sf"/>
</dbReference>
<dbReference type="SUPFAM" id="SSF53300">
    <property type="entry name" value="vWA-like"/>
    <property type="match status" value="1"/>
</dbReference>
<feature type="compositionally biased region" description="Low complexity" evidence="1">
    <location>
        <begin position="116"/>
        <end position="130"/>
    </location>
</feature>
<feature type="region of interest" description="Disordered" evidence="1">
    <location>
        <begin position="116"/>
        <end position="160"/>
    </location>
</feature>
<dbReference type="Proteomes" id="UP000510621">
    <property type="component" value="Chromosome"/>
</dbReference>
<dbReference type="Gene3D" id="3.40.50.410">
    <property type="entry name" value="von Willebrand factor, type A domain"/>
    <property type="match status" value="1"/>
</dbReference>
<dbReference type="KEGG" id="this:HZT40_05215"/>
<proteinExistence type="predicted"/>
<protein>
    <submittedName>
        <fullName evidence="2">VWA domain-containing protein</fullName>
    </submittedName>
</protein>
<accession>A0A7L6APX1</accession>
<gene>
    <name evidence="2" type="ORF">HZT40_05215</name>
</gene>
<dbReference type="AlphaFoldDB" id="A0A7L6APX1"/>
<evidence type="ECO:0000256" key="1">
    <source>
        <dbReference type="SAM" id="MobiDB-lite"/>
    </source>
</evidence>
<evidence type="ECO:0000313" key="2">
    <source>
        <dbReference type="EMBL" id="QLQ31097.1"/>
    </source>
</evidence>
<reference evidence="2" key="1">
    <citation type="submission" date="2020-06" db="EMBL/GenBank/DDBJ databases">
        <title>Analysis procedures for assessing recovery of high quality, complete, closed genomes from Nanopore long read metagenome sequencing.</title>
        <authorList>
            <person name="Bessarab I."/>
            <person name="Arumugam K."/>
            <person name="Haryono M."/>
            <person name="Liu X."/>
            <person name="Roy S."/>
            <person name="Zuniga-Montanez R.E."/>
            <person name="Qiu G."/>
            <person name="Drautz-Moses D.I."/>
            <person name="Law Y.Y."/>
            <person name="Wuertz S."/>
            <person name="Lauro F.M."/>
            <person name="Huson D.H."/>
            <person name="Williams R.B."/>
        </authorList>
    </citation>
    <scope>NUCLEOTIDE SEQUENCE [LARGE SCALE GENOMIC DNA]</scope>
    <source>
        <strain evidence="2">SSD2</strain>
    </source>
</reference>
<sequence length="236" mass="24828">MGNNGVTVNDANDADSGANTLLNFPVLQQITLSNGNIIARGCAPAGAVVEFFKADVSPGGAATPVPTALAFPLTMAKARPMWAAWLKAVRLIPMRAVVLFQALTATTILVCRRSSSPSLSLPTLPKATTSQRQQHWRRQAHPSLANNGHHRRPPPVGSGSCAATGGSDILFIVDNSGSITTSEYADFSATIKTVGSQLLADNPANRIATAHFGGHHTHWSAADNMFISSAIFRIPP</sequence>
<dbReference type="EMBL" id="CP059265">
    <property type="protein sequence ID" value="QLQ31097.1"/>
    <property type="molecule type" value="Genomic_DNA"/>
</dbReference>
<keyword evidence="3" id="KW-1185">Reference proteome</keyword>